<dbReference type="EMBL" id="LAZR01037225">
    <property type="protein sequence ID" value="KKL22756.1"/>
    <property type="molecule type" value="Genomic_DNA"/>
</dbReference>
<feature type="transmembrane region" description="Helical" evidence="1">
    <location>
        <begin position="6"/>
        <end position="25"/>
    </location>
</feature>
<feature type="transmembrane region" description="Helical" evidence="1">
    <location>
        <begin position="72"/>
        <end position="89"/>
    </location>
</feature>
<comment type="caution">
    <text evidence="2">The sequence shown here is derived from an EMBL/GenBank/DDBJ whole genome shotgun (WGS) entry which is preliminary data.</text>
</comment>
<dbReference type="AlphaFoldDB" id="A0A0F9DYK6"/>
<sequence length="169" mass="18009">MGFAKAFFLSLVAFISINFLFVILSSLINNTLDTVFSVLESAPLMILYYLFGSITVVPSESILIMVDFDVDTLISPLGYLLAPLIAAILSGRLGENKGQAIGGWLLTAVISAGAIIIGVFLSGTIESILGGVYGTTSQTTILINVAISLFINFVGFGFFALLVSKTEYY</sequence>
<feature type="transmembrane region" description="Helical" evidence="1">
    <location>
        <begin position="46"/>
        <end position="66"/>
    </location>
</feature>
<reference evidence="2" key="1">
    <citation type="journal article" date="2015" name="Nature">
        <title>Complex archaea that bridge the gap between prokaryotes and eukaryotes.</title>
        <authorList>
            <person name="Spang A."/>
            <person name="Saw J.H."/>
            <person name="Jorgensen S.L."/>
            <person name="Zaremba-Niedzwiedzka K."/>
            <person name="Martijn J."/>
            <person name="Lind A.E."/>
            <person name="van Eijk R."/>
            <person name="Schleper C."/>
            <person name="Guy L."/>
            <person name="Ettema T.J."/>
        </authorList>
    </citation>
    <scope>NUCLEOTIDE SEQUENCE</scope>
</reference>
<protein>
    <submittedName>
        <fullName evidence="2">Uncharacterized protein</fullName>
    </submittedName>
</protein>
<feature type="transmembrane region" description="Helical" evidence="1">
    <location>
        <begin position="101"/>
        <end position="121"/>
    </location>
</feature>
<proteinExistence type="predicted"/>
<name>A0A0F9DYK6_9ZZZZ</name>
<organism evidence="2">
    <name type="scientific">marine sediment metagenome</name>
    <dbReference type="NCBI Taxonomy" id="412755"/>
    <lineage>
        <taxon>unclassified sequences</taxon>
        <taxon>metagenomes</taxon>
        <taxon>ecological metagenomes</taxon>
    </lineage>
</organism>
<gene>
    <name evidence="2" type="ORF">LCGC14_2432230</name>
</gene>
<feature type="transmembrane region" description="Helical" evidence="1">
    <location>
        <begin position="141"/>
        <end position="163"/>
    </location>
</feature>
<evidence type="ECO:0000313" key="2">
    <source>
        <dbReference type="EMBL" id="KKL22756.1"/>
    </source>
</evidence>
<accession>A0A0F9DYK6</accession>
<evidence type="ECO:0000256" key="1">
    <source>
        <dbReference type="SAM" id="Phobius"/>
    </source>
</evidence>
<keyword evidence="1" id="KW-0812">Transmembrane</keyword>
<keyword evidence="1" id="KW-1133">Transmembrane helix</keyword>
<keyword evidence="1" id="KW-0472">Membrane</keyword>